<keyword evidence="4" id="KW-1185">Reference proteome</keyword>
<dbReference type="PANTHER" id="PTHR47545">
    <property type="entry name" value="MULTIFUNCTIONAL CCA PROTEIN"/>
    <property type="match status" value="1"/>
</dbReference>
<sequence length="409" mass="45926">MIVGKSIQTTAEVIAHRLDSASFEENFAWLSEQVPRLALAVETPQQPEWHGEGSVYNHLNMVFAEARALAATLPDDERYVLLLASLLHDVGKTWCTRPREDAKTGRTMIVSPRHAGEGAQYLQLLWDDMSLPVAWRDAVLSLVAFHHHPARLAESFNPWLLAYVTRCIPGRLLYLLELADIRGRIAADKAGALERLEMFRLFCEEHDCYERPSSLDHRLQTAMGNDSATDTRLLTRHALIRGKFLDPAQGVACFHAPSAQRVVMMCGLAGSGKSTQARSLAEALNAVIIAPDDFRTRDDVKARSDAWRQAIQALKQALGQGRSVIYDACNVRQDYRNNIERVAAAYNVPLGVVPVMTSPGDAMRRNRQRTGRDRVPDEVIARQFESFERLDLTRYAFWSAEEVVASLRH</sequence>
<dbReference type="InterPro" id="IPR006674">
    <property type="entry name" value="HD_domain"/>
</dbReference>
<dbReference type="Pfam" id="PF01966">
    <property type="entry name" value="HD"/>
    <property type="match status" value="1"/>
</dbReference>
<dbReference type="InterPro" id="IPR050124">
    <property type="entry name" value="tRNA_CCA-adding_enzyme"/>
</dbReference>
<proteinExistence type="predicted"/>
<keyword evidence="1" id="KW-0547">Nucleotide-binding</keyword>
<feature type="domain" description="HD" evidence="2">
    <location>
        <begin position="55"/>
        <end position="153"/>
    </location>
</feature>
<dbReference type="GO" id="GO:0016740">
    <property type="term" value="F:transferase activity"/>
    <property type="evidence" value="ECO:0007669"/>
    <property type="project" value="UniProtKB-KW"/>
</dbReference>
<dbReference type="STRING" id="1123510.GCA_000620025_02110"/>
<reference evidence="3 4" key="1">
    <citation type="submission" date="2018-09" db="EMBL/GenBank/DDBJ databases">
        <title>Zymobacter palmae IAM14233 (=T109) whole genome analysis.</title>
        <authorList>
            <person name="Yanase H."/>
        </authorList>
    </citation>
    <scope>NUCLEOTIDE SEQUENCE [LARGE SCALE GENOMIC DNA]</scope>
    <source>
        <strain evidence="3 4">IAM14233</strain>
    </source>
</reference>
<dbReference type="Pfam" id="PF13671">
    <property type="entry name" value="AAA_33"/>
    <property type="match status" value="1"/>
</dbReference>
<dbReference type="RefSeq" id="WP_027705198.1">
    <property type="nucleotide sequence ID" value="NZ_AP018933.1"/>
</dbReference>
<dbReference type="OrthoDB" id="9805698at2"/>
<keyword evidence="3" id="KW-0808">Transferase</keyword>
<dbReference type="SUPFAM" id="SSF52540">
    <property type="entry name" value="P-loop containing nucleoside triphosphate hydrolases"/>
    <property type="match status" value="1"/>
</dbReference>
<dbReference type="Proteomes" id="UP000267342">
    <property type="component" value="Chromosome"/>
</dbReference>
<dbReference type="SUPFAM" id="SSF109604">
    <property type="entry name" value="HD-domain/PDEase-like"/>
    <property type="match status" value="1"/>
</dbReference>
<dbReference type="KEGG" id="zpl:ZBT109_2478"/>
<dbReference type="EMBL" id="AP018933">
    <property type="protein sequence ID" value="BBG31208.1"/>
    <property type="molecule type" value="Genomic_DNA"/>
</dbReference>
<dbReference type="AlphaFoldDB" id="A0A348HHV6"/>
<dbReference type="Gene3D" id="1.10.3210.10">
    <property type="entry name" value="Hypothetical protein af1432"/>
    <property type="match status" value="1"/>
</dbReference>
<evidence type="ECO:0000259" key="2">
    <source>
        <dbReference type="Pfam" id="PF01966"/>
    </source>
</evidence>
<evidence type="ECO:0000313" key="3">
    <source>
        <dbReference type="EMBL" id="BBG31208.1"/>
    </source>
</evidence>
<organism evidence="3 4">
    <name type="scientific">Zymobacter palmae</name>
    <dbReference type="NCBI Taxonomy" id="33074"/>
    <lineage>
        <taxon>Bacteria</taxon>
        <taxon>Pseudomonadati</taxon>
        <taxon>Pseudomonadota</taxon>
        <taxon>Gammaproteobacteria</taxon>
        <taxon>Oceanospirillales</taxon>
        <taxon>Halomonadaceae</taxon>
        <taxon>Zymobacter group</taxon>
        <taxon>Zymobacter</taxon>
    </lineage>
</organism>
<dbReference type="GO" id="GO:0000166">
    <property type="term" value="F:nucleotide binding"/>
    <property type="evidence" value="ECO:0007669"/>
    <property type="project" value="UniProtKB-KW"/>
</dbReference>
<dbReference type="Gene3D" id="3.40.50.300">
    <property type="entry name" value="P-loop containing nucleotide triphosphate hydrolases"/>
    <property type="match status" value="1"/>
</dbReference>
<accession>A0A348HHV6</accession>
<protein>
    <submittedName>
        <fullName evidence="3">tRNA nucleotidyltransferase</fullName>
    </submittedName>
</protein>
<dbReference type="InterPro" id="IPR027417">
    <property type="entry name" value="P-loop_NTPase"/>
</dbReference>
<dbReference type="PANTHER" id="PTHR47545:SF1">
    <property type="entry name" value="MULTIFUNCTIONAL CCA PROTEIN"/>
    <property type="match status" value="1"/>
</dbReference>
<gene>
    <name evidence="3" type="ORF">ZBT109_2478</name>
</gene>
<name>A0A348HHV6_9GAMM</name>
<evidence type="ECO:0000313" key="4">
    <source>
        <dbReference type="Proteomes" id="UP000267342"/>
    </source>
</evidence>
<evidence type="ECO:0000256" key="1">
    <source>
        <dbReference type="ARBA" id="ARBA00022741"/>
    </source>
</evidence>